<dbReference type="PROSITE" id="PS50821">
    <property type="entry name" value="PAZ"/>
    <property type="match status" value="1"/>
</dbReference>
<gene>
    <name evidence="2" type="ORF">SMRZ_LOCUS13618</name>
</gene>
<protein>
    <recommendedName>
        <fullName evidence="1">PAZ domain-containing protein</fullName>
    </recommendedName>
</protein>
<organism evidence="2 3">
    <name type="scientific">Schistosoma margrebowiei</name>
    <dbReference type="NCBI Taxonomy" id="48269"/>
    <lineage>
        <taxon>Eukaryota</taxon>
        <taxon>Metazoa</taxon>
        <taxon>Spiralia</taxon>
        <taxon>Lophotrochozoa</taxon>
        <taxon>Platyhelminthes</taxon>
        <taxon>Trematoda</taxon>
        <taxon>Digenea</taxon>
        <taxon>Strigeidida</taxon>
        <taxon>Schistosomatoidea</taxon>
        <taxon>Schistosomatidae</taxon>
        <taxon>Schistosoma</taxon>
    </lineage>
</organism>
<accession>A0A3P8EEX5</accession>
<evidence type="ECO:0000259" key="1">
    <source>
        <dbReference type="PROSITE" id="PS50821"/>
    </source>
</evidence>
<sequence>MINLAFTSASDPPCLSMVLPRNDMSPLSPFPSDKFRNFAAYYINKYNALITTNNQPLLDVDLTVLRLNLLIPRYMNIYGHNNTNASNNNNGDTNHSKSSNNVYTHKQHYCQQQNHDDHQGEDLANKQLLVPELCFRHSFPASGLFFYDHSFVCF</sequence>
<evidence type="ECO:0000313" key="2">
    <source>
        <dbReference type="EMBL" id="VDP07353.1"/>
    </source>
</evidence>
<reference evidence="2 3" key="1">
    <citation type="submission" date="2018-11" db="EMBL/GenBank/DDBJ databases">
        <authorList>
            <consortium name="Pathogen Informatics"/>
        </authorList>
    </citation>
    <scope>NUCLEOTIDE SEQUENCE [LARGE SCALE GENOMIC DNA]</scope>
    <source>
        <strain evidence="2 3">Zambia</strain>
    </source>
</reference>
<dbReference type="EMBL" id="UZAI01010575">
    <property type="protein sequence ID" value="VDP07353.1"/>
    <property type="molecule type" value="Genomic_DNA"/>
</dbReference>
<keyword evidence="3" id="KW-1185">Reference proteome</keyword>
<dbReference type="Proteomes" id="UP000277204">
    <property type="component" value="Unassembled WGS sequence"/>
</dbReference>
<feature type="domain" description="PAZ" evidence="1">
    <location>
        <begin position="1"/>
        <end position="79"/>
    </location>
</feature>
<evidence type="ECO:0000313" key="3">
    <source>
        <dbReference type="Proteomes" id="UP000277204"/>
    </source>
</evidence>
<dbReference type="InterPro" id="IPR003100">
    <property type="entry name" value="PAZ_dom"/>
</dbReference>
<dbReference type="GO" id="GO:0003723">
    <property type="term" value="F:RNA binding"/>
    <property type="evidence" value="ECO:0007669"/>
    <property type="project" value="InterPro"/>
</dbReference>
<dbReference type="Gene3D" id="2.170.260.10">
    <property type="entry name" value="paz domain"/>
    <property type="match status" value="1"/>
</dbReference>
<proteinExistence type="predicted"/>
<name>A0A3P8EEX5_9TREM</name>
<dbReference type="AlphaFoldDB" id="A0A3P8EEX5"/>